<evidence type="ECO:0000256" key="4">
    <source>
        <dbReference type="RuleBase" id="RU003744"/>
    </source>
</evidence>
<comment type="similarity">
    <text evidence="1 4">Belongs to the bacterial solute-binding protein 3 family.</text>
</comment>
<feature type="chain" id="PRO_5020975499" evidence="5">
    <location>
        <begin position="23"/>
        <end position="271"/>
    </location>
</feature>
<keyword evidence="8" id="KW-1185">Reference proteome</keyword>
<name>A0A4S4NE93_9RHOB</name>
<protein>
    <submittedName>
        <fullName evidence="7">Transporter substrate-binding domain-containing protein</fullName>
    </submittedName>
</protein>
<keyword evidence="2" id="KW-0813">Transport</keyword>
<dbReference type="Proteomes" id="UP000306602">
    <property type="component" value="Unassembled WGS sequence"/>
</dbReference>
<feature type="domain" description="Solute-binding protein family 3/N-terminal" evidence="6">
    <location>
        <begin position="44"/>
        <end position="263"/>
    </location>
</feature>
<evidence type="ECO:0000259" key="6">
    <source>
        <dbReference type="SMART" id="SM00062"/>
    </source>
</evidence>
<dbReference type="PROSITE" id="PS01039">
    <property type="entry name" value="SBP_BACTERIAL_3"/>
    <property type="match status" value="1"/>
</dbReference>
<dbReference type="GO" id="GO:0030288">
    <property type="term" value="C:outer membrane-bounded periplasmic space"/>
    <property type="evidence" value="ECO:0007669"/>
    <property type="project" value="TreeGrafter"/>
</dbReference>
<evidence type="ECO:0000256" key="1">
    <source>
        <dbReference type="ARBA" id="ARBA00010333"/>
    </source>
</evidence>
<dbReference type="Pfam" id="PF00497">
    <property type="entry name" value="SBP_bac_3"/>
    <property type="match status" value="1"/>
</dbReference>
<sequence>MNAMNWTRKLLAGVLASVFALAATAGKIDAQEKSTLKKVIDRGTIIIGVPVDSPPFGSIDAEGNPVGFDIDLARLLAEQLEVEVELKPMTSVNRIPNLLTGKVDVQVNLFGATPQRARQIAFTSPYTGLIIGAYGPPGVDVMSPESIADYKIAVGRGTTMDTTLSQMVPDENIVRFEDEATAQAAVLSGQADMWAAVNMHIVESNKLNPDNPLELKFVMRRAPASIGLRQGDPDWLRWLETFVYFNKINGNLQMLHEKWLDEDLQSDLPTF</sequence>
<dbReference type="SMART" id="SM00062">
    <property type="entry name" value="PBPb"/>
    <property type="match status" value="1"/>
</dbReference>
<dbReference type="InterPro" id="IPR018313">
    <property type="entry name" value="SBP_3_CS"/>
</dbReference>
<dbReference type="PANTHER" id="PTHR30085">
    <property type="entry name" value="AMINO ACID ABC TRANSPORTER PERMEASE"/>
    <property type="match status" value="1"/>
</dbReference>
<evidence type="ECO:0000313" key="7">
    <source>
        <dbReference type="EMBL" id="THH34360.1"/>
    </source>
</evidence>
<evidence type="ECO:0000313" key="8">
    <source>
        <dbReference type="Proteomes" id="UP000306602"/>
    </source>
</evidence>
<keyword evidence="3 5" id="KW-0732">Signal</keyword>
<gene>
    <name evidence="7" type="ORF">E4Z66_18120</name>
</gene>
<dbReference type="PANTHER" id="PTHR30085:SF6">
    <property type="entry name" value="ABC TRANSPORTER GLUTAMINE-BINDING PROTEIN GLNH"/>
    <property type="match status" value="1"/>
</dbReference>
<dbReference type="Gene3D" id="3.40.190.10">
    <property type="entry name" value="Periplasmic binding protein-like II"/>
    <property type="match status" value="2"/>
</dbReference>
<dbReference type="AlphaFoldDB" id="A0A4S4NE93"/>
<reference evidence="7 8" key="1">
    <citation type="submission" date="2019-04" db="EMBL/GenBank/DDBJ databases">
        <title>Shimia ponticola sp. nov., isolated from seawater.</title>
        <authorList>
            <person name="Kim Y.-O."/>
            <person name="Yoon J.-H."/>
        </authorList>
    </citation>
    <scope>NUCLEOTIDE SEQUENCE [LARGE SCALE GENOMIC DNA]</scope>
    <source>
        <strain evidence="7 8">MYP11</strain>
    </source>
</reference>
<dbReference type="GO" id="GO:0005576">
    <property type="term" value="C:extracellular region"/>
    <property type="evidence" value="ECO:0007669"/>
    <property type="project" value="TreeGrafter"/>
</dbReference>
<dbReference type="OrthoDB" id="6192933at2"/>
<dbReference type="InterPro" id="IPR001638">
    <property type="entry name" value="Solute-binding_3/MltF_N"/>
</dbReference>
<organism evidence="7 8">
    <name type="scientific">Aliishimia ponticola</name>
    <dbReference type="NCBI Taxonomy" id="2499833"/>
    <lineage>
        <taxon>Bacteria</taxon>
        <taxon>Pseudomonadati</taxon>
        <taxon>Pseudomonadota</taxon>
        <taxon>Alphaproteobacteria</taxon>
        <taxon>Rhodobacterales</taxon>
        <taxon>Paracoccaceae</taxon>
        <taxon>Aliishimia</taxon>
    </lineage>
</organism>
<feature type="signal peptide" evidence="5">
    <location>
        <begin position="1"/>
        <end position="22"/>
    </location>
</feature>
<evidence type="ECO:0000256" key="5">
    <source>
        <dbReference type="SAM" id="SignalP"/>
    </source>
</evidence>
<evidence type="ECO:0000256" key="2">
    <source>
        <dbReference type="ARBA" id="ARBA00022448"/>
    </source>
</evidence>
<dbReference type="GO" id="GO:0006865">
    <property type="term" value="P:amino acid transport"/>
    <property type="evidence" value="ECO:0007669"/>
    <property type="project" value="TreeGrafter"/>
</dbReference>
<evidence type="ECO:0000256" key="3">
    <source>
        <dbReference type="ARBA" id="ARBA00022729"/>
    </source>
</evidence>
<dbReference type="SUPFAM" id="SSF53850">
    <property type="entry name" value="Periplasmic binding protein-like II"/>
    <property type="match status" value="1"/>
</dbReference>
<accession>A0A4S4NE93</accession>
<proteinExistence type="inferred from homology"/>
<dbReference type="InterPro" id="IPR051455">
    <property type="entry name" value="Bact_solute-bind_prot3"/>
</dbReference>
<comment type="caution">
    <text evidence="7">The sequence shown here is derived from an EMBL/GenBank/DDBJ whole genome shotgun (WGS) entry which is preliminary data.</text>
</comment>
<dbReference type="EMBL" id="SRKY01000006">
    <property type="protein sequence ID" value="THH34360.1"/>
    <property type="molecule type" value="Genomic_DNA"/>
</dbReference>